<dbReference type="Pfam" id="PF02036">
    <property type="entry name" value="SCP2"/>
    <property type="match status" value="1"/>
</dbReference>
<protein>
    <recommendedName>
        <fullName evidence="1">Ubiquinone biosynthesis accessory factor UbiJ</fullName>
    </recommendedName>
</protein>
<dbReference type="Gene3D" id="3.30.1050.10">
    <property type="entry name" value="SCP2 sterol-binding domain"/>
    <property type="match status" value="1"/>
</dbReference>
<dbReference type="InterPro" id="IPR038989">
    <property type="entry name" value="UbiJ"/>
</dbReference>
<dbReference type="STRING" id="318161.Sden_0460"/>
<keyword evidence="1" id="KW-0963">Cytoplasm</keyword>
<organism evidence="3 4">
    <name type="scientific">Shewanella denitrificans (strain OS217 / ATCC BAA-1090 / DSM 15013)</name>
    <dbReference type="NCBI Taxonomy" id="318161"/>
    <lineage>
        <taxon>Bacteria</taxon>
        <taxon>Pseudomonadati</taxon>
        <taxon>Pseudomonadota</taxon>
        <taxon>Gammaproteobacteria</taxon>
        <taxon>Alteromonadales</taxon>
        <taxon>Shewanellaceae</taxon>
        <taxon>Shewanella</taxon>
    </lineage>
</organism>
<dbReference type="OrthoDB" id="5801225at2"/>
<dbReference type="HOGENOM" id="CLU_100130_2_0_6"/>
<dbReference type="AlphaFoldDB" id="Q12S24"/>
<proteinExistence type="inferred from homology"/>
<keyword evidence="1" id="KW-0831">Ubiquinone biosynthesis</keyword>
<dbReference type="GO" id="GO:0005737">
    <property type="term" value="C:cytoplasm"/>
    <property type="evidence" value="ECO:0007669"/>
    <property type="project" value="UniProtKB-SubCell"/>
</dbReference>
<evidence type="ECO:0000259" key="2">
    <source>
        <dbReference type="Pfam" id="PF02036"/>
    </source>
</evidence>
<dbReference type="RefSeq" id="WP_011494918.1">
    <property type="nucleotide sequence ID" value="NC_007954.1"/>
</dbReference>
<dbReference type="InterPro" id="IPR036527">
    <property type="entry name" value="SCP2_sterol-bd_dom_sf"/>
</dbReference>
<dbReference type="GO" id="GO:0006744">
    <property type="term" value="P:ubiquinone biosynthetic process"/>
    <property type="evidence" value="ECO:0007669"/>
    <property type="project" value="UniProtKB-UniRule"/>
</dbReference>
<comment type="function">
    <text evidence="1">Required for ubiquinone (coenzyme Q) biosynthesis. Binds hydrophobic ubiquinone biosynthetic intermediates via its SCP2 domain and is essential for the stability of the Ubi complex. May constitute a docking platform where Ubi enzymes assemble and access their SCP2-bound polyprenyl substrates.</text>
</comment>
<evidence type="ECO:0000313" key="4">
    <source>
        <dbReference type="Proteomes" id="UP000001982"/>
    </source>
</evidence>
<dbReference type="InterPro" id="IPR003033">
    <property type="entry name" value="SCP2_sterol-bd_dom"/>
</dbReference>
<comment type="subcellular location">
    <subcellularLocation>
        <location evidence="1">Cytoplasm</location>
    </subcellularLocation>
</comment>
<comment type="pathway">
    <text evidence="1">Cofactor biosynthesis; ubiquinone biosynthesis.</text>
</comment>
<keyword evidence="4" id="KW-1185">Reference proteome</keyword>
<dbReference type="SUPFAM" id="SSF55718">
    <property type="entry name" value="SCP-like"/>
    <property type="match status" value="1"/>
</dbReference>
<dbReference type="PANTHER" id="PTHR38693:SF1">
    <property type="entry name" value="UBIQUINONE BIOSYNTHESIS ACCESSORY FACTOR UBIJ"/>
    <property type="match status" value="1"/>
</dbReference>
<dbReference type="KEGG" id="sdn:Sden_0460"/>
<gene>
    <name evidence="1" type="primary">ubiJ</name>
    <name evidence="3" type="ordered locus">Sden_0460</name>
</gene>
<feature type="domain" description="SCP2" evidence="2">
    <location>
        <begin position="18"/>
        <end position="115"/>
    </location>
</feature>
<evidence type="ECO:0000256" key="1">
    <source>
        <dbReference type="HAMAP-Rule" id="MF_02215"/>
    </source>
</evidence>
<dbReference type="UniPathway" id="UPA00232"/>
<accession>Q12S24</accession>
<dbReference type="Proteomes" id="UP000001982">
    <property type="component" value="Chromosome"/>
</dbReference>
<reference evidence="3 4" key="1">
    <citation type="submission" date="2006-03" db="EMBL/GenBank/DDBJ databases">
        <title>Complete sequence of Shewanella denitrificans OS217.</title>
        <authorList>
            <consortium name="US DOE Joint Genome Institute"/>
            <person name="Copeland A."/>
            <person name="Lucas S."/>
            <person name="Lapidus A."/>
            <person name="Barry K."/>
            <person name="Detter J.C."/>
            <person name="Glavina del Rio T."/>
            <person name="Hammon N."/>
            <person name="Israni S."/>
            <person name="Dalin E."/>
            <person name="Tice H."/>
            <person name="Pitluck S."/>
            <person name="Brettin T."/>
            <person name="Bruce D."/>
            <person name="Han C."/>
            <person name="Tapia R."/>
            <person name="Gilna P."/>
            <person name="Kiss H."/>
            <person name="Schmutz J."/>
            <person name="Larimer F."/>
            <person name="Land M."/>
            <person name="Hauser L."/>
            <person name="Kyrpides N."/>
            <person name="Lykidis A."/>
            <person name="Richardson P."/>
        </authorList>
    </citation>
    <scope>NUCLEOTIDE SEQUENCE [LARGE SCALE GENOMIC DNA]</scope>
    <source>
        <strain evidence="4">OS217 / ATCC BAA-1090 / DSM 15013</strain>
    </source>
</reference>
<dbReference type="HAMAP" id="MF_02215">
    <property type="entry name" value="UbiJ"/>
    <property type="match status" value="1"/>
</dbReference>
<dbReference type="PANTHER" id="PTHR38693">
    <property type="entry name" value="UBIQUINONE BIOSYNTHESIS PROTEIN UBIJ"/>
    <property type="match status" value="1"/>
</dbReference>
<dbReference type="EMBL" id="CP000302">
    <property type="protein sequence ID" value="ABE53752.1"/>
    <property type="molecule type" value="Genomic_DNA"/>
</dbReference>
<sequence length="206" mass="23053">MQPNHLALLACAAVELGFDKLPPQAKADYAKAKSLHGKVFKLQLTQLPFPLHLVFAKQIQVLSHYDAPVHVQLTADVATLYRLTEGASLSELIKQDKLSIDGDTQLLQDFSQFLKQIRFDFAEPLSRYLGDAATHKIVTQAKSLHLSAKQICKDTAEHLSQLATEEYGLTPHRGEYHAYRVNVDNIALHTLALEHKIALLREKITP</sequence>
<name>Q12S24_SHEDO</name>
<dbReference type="eggNOG" id="COG3165">
    <property type="taxonomic scope" value="Bacteria"/>
</dbReference>
<evidence type="ECO:0000313" key="3">
    <source>
        <dbReference type="EMBL" id="ABE53752.1"/>
    </source>
</evidence>
<comment type="similarity">
    <text evidence="1">Belongs to the UbiJ family.</text>
</comment>